<feature type="region of interest" description="Disordered" evidence="1">
    <location>
        <begin position="1"/>
        <end position="31"/>
    </location>
</feature>
<feature type="compositionally biased region" description="Basic residues" evidence="1">
    <location>
        <begin position="1"/>
        <end position="15"/>
    </location>
</feature>
<evidence type="ECO:0000313" key="3">
    <source>
        <dbReference type="EMBL" id="CAG2225436.1"/>
    </source>
</evidence>
<dbReference type="Gene3D" id="3.30.70.270">
    <property type="match status" value="1"/>
</dbReference>
<reference evidence="3" key="1">
    <citation type="submission" date="2021-03" db="EMBL/GenBank/DDBJ databases">
        <authorList>
            <person name="Bekaert M."/>
        </authorList>
    </citation>
    <scope>NUCLEOTIDE SEQUENCE</scope>
</reference>
<gene>
    <name evidence="3" type="ORF">MEDL_38573</name>
</gene>
<organism evidence="3 4">
    <name type="scientific">Mytilus edulis</name>
    <name type="common">Blue mussel</name>
    <dbReference type="NCBI Taxonomy" id="6550"/>
    <lineage>
        <taxon>Eukaryota</taxon>
        <taxon>Metazoa</taxon>
        <taxon>Spiralia</taxon>
        <taxon>Lophotrochozoa</taxon>
        <taxon>Mollusca</taxon>
        <taxon>Bivalvia</taxon>
        <taxon>Autobranchia</taxon>
        <taxon>Pteriomorphia</taxon>
        <taxon>Mytilida</taxon>
        <taxon>Mytiloidea</taxon>
        <taxon>Mytilidae</taxon>
        <taxon>Mytilinae</taxon>
        <taxon>Mytilus</taxon>
    </lineage>
</organism>
<dbReference type="InterPro" id="IPR000477">
    <property type="entry name" value="RT_dom"/>
</dbReference>
<dbReference type="PANTHER" id="PTHR33050:SF8">
    <property type="entry name" value="REVERSE TRANSCRIPTASE DOMAIN-CONTAINING PROTEIN"/>
    <property type="match status" value="1"/>
</dbReference>
<keyword evidence="4" id="KW-1185">Reference proteome</keyword>
<comment type="caution">
    <text evidence="3">The sequence shown here is derived from an EMBL/GenBank/DDBJ whole genome shotgun (WGS) entry which is preliminary data.</text>
</comment>
<dbReference type="PANTHER" id="PTHR33050">
    <property type="entry name" value="REVERSE TRANSCRIPTASE DOMAIN-CONTAINING PROTEIN"/>
    <property type="match status" value="1"/>
</dbReference>
<dbReference type="SUPFAM" id="SSF56672">
    <property type="entry name" value="DNA/RNA polymerases"/>
    <property type="match status" value="1"/>
</dbReference>
<dbReference type="InterPro" id="IPR052055">
    <property type="entry name" value="Hepadnavirus_pol/RT"/>
</dbReference>
<evidence type="ECO:0000259" key="2">
    <source>
        <dbReference type="Pfam" id="PF00078"/>
    </source>
</evidence>
<dbReference type="AlphaFoldDB" id="A0A8S3SWK8"/>
<dbReference type="InterPro" id="IPR043128">
    <property type="entry name" value="Rev_trsase/Diguanyl_cyclase"/>
</dbReference>
<accession>A0A8S3SWK8</accession>
<feature type="region of interest" description="Disordered" evidence="1">
    <location>
        <begin position="1152"/>
        <end position="1172"/>
    </location>
</feature>
<evidence type="ECO:0000313" key="4">
    <source>
        <dbReference type="Proteomes" id="UP000683360"/>
    </source>
</evidence>
<dbReference type="OrthoDB" id="8959254at2759"/>
<feature type="compositionally biased region" description="Polar residues" evidence="1">
    <location>
        <begin position="17"/>
        <end position="30"/>
    </location>
</feature>
<dbReference type="Pfam" id="PF00078">
    <property type="entry name" value="RVT_1"/>
    <property type="match status" value="1"/>
</dbReference>
<dbReference type="Proteomes" id="UP000683360">
    <property type="component" value="Unassembled WGS sequence"/>
</dbReference>
<dbReference type="InterPro" id="IPR043502">
    <property type="entry name" value="DNA/RNA_pol_sf"/>
</dbReference>
<dbReference type="Gene3D" id="3.10.10.10">
    <property type="entry name" value="HIV Type 1 Reverse Transcriptase, subunit A, domain 1"/>
    <property type="match status" value="1"/>
</dbReference>
<feature type="domain" description="Reverse transcriptase" evidence="2">
    <location>
        <begin position="508"/>
        <end position="684"/>
    </location>
</feature>
<dbReference type="EMBL" id="CAJPWZ010001850">
    <property type="protein sequence ID" value="CAG2225436.1"/>
    <property type="molecule type" value="Genomic_DNA"/>
</dbReference>
<proteinExistence type="predicted"/>
<name>A0A8S3SWK8_MYTED</name>
<evidence type="ECO:0000256" key="1">
    <source>
        <dbReference type="SAM" id="MobiDB-lite"/>
    </source>
</evidence>
<dbReference type="CDD" id="cd09275">
    <property type="entry name" value="RNase_HI_RT_DIRS1"/>
    <property type="match status" value="1"/>
</dbReference>
<sequence length="1192" mass="136265">MPPTKKRNPTKRKSRFQPYSTEINVTNTNSEKTKSEMVDELSKIGFKVPPNLTLNVVKSLYTENIVNKSDDRAVETIETSLSPTEGFSSVNPTASTETQNIEHNSATENVNTNILVTAFNTMSQCVNGLQKSVDTLMTEKLYDSKPYNLHQWYNSSNTTPPLQNTPDALHQGLYRTGVRSDDFPNVDIVSTGLQKQIIQGKDINLASLLIPSFESPQSHTILADGMEINVGNKPDPRLNRQLTIQEFIKAFGKFKRVMTSAFPGRRFELDAYEEDIIEISNFYGNKFYDYHKLFSAKASTLLQEKQIKVDWSKRDRDLMILIGAGVEINICKLCHMVDHDTKFCPLQLAEKSVSTPHLTKNSGNSDIRGRKRFYHNGKEICNNFNSLSGCNKDGRCLFLHMCSNCRNYDHSATTPINVEVLQNELRNHSDKSFVYYLCNGLKYGFDTKVSVTSLPTLECRNNLSARSQPNVVNELLRKECENGFMYGPFDTLPFSSYRVSPLGVAEGKYSKKKRLILDLSAPHQSDIHFSINELIDKDTCSMSYVKIDNAIDIILKYGRHSWLCKYDISNAFKNCPILPSQWPLFCIKWEDKYYFYVRLTFGCRSSPIIFDTLSQAICYIATNNYKVNNILHLLDDFLTIDPPHAEGERSMALMMMIFKRLNVPIAMHKTVGPVTCLEYLGIILDSEKMEARLPQEKVDRICEFISSISVKSSCSKREVLQLLGHLNFASRVILPGRSFVSYLINLSTKAKELHHFVRLNKECRIDLEFWLRFLKNWNGINMFYNSTFISSYDMELYTDASSTIGFGGYFGGKWFYSSWPTEIKNITNSKHSMAFFELYPIVVAAVLWGASWKTKKVLFWSDNMSTVEIIRKGRSKCLYIMKLMRKLTWCAYTTFQNPGTRCRHFSGTVSQNLRCNMVLKQTVEQLWTTSISKRTKDAYDIGFMHFKRYLLLNNVTFTNNLAPVSEEILIYFVAHCQTVLKLHYSTIKLYLCGIRYNYLKENCSDPLELYNGKPLPRLTLILNSVKRSQNQNKRIRLPITFDILEQIIKRLRKGVFSKFIDLMIETASVISFFGFLRCGEITVIKSEHFEPAINLCISDISFTDNIANLHLKQSKTDPFQAIAPIAPLNGSFKAVGDTDLIKETVVSLNKDDDKLDENNNDDQQGLPKTSTSSKFSATSVLKLFKDDVLHAT</sequence>
<protein>
    <recommendedName>
        <fullName evidence="2">Reverse transcriptase domain-containing protein</fullName>
    </recommendedName>
</protein>
<dbReference type="SUPFAM" id="SSF47823">
    <property type="entry name" value="lambda integrase-like, N-terminal domain"/>
    <property type="match status" value="1"/>
</dbReference>